<feature type="transmembrane region" description="Helical" evidence="14">
    <location>
        <begin position="147"/>
        <end position="170"/>
    </location>
</feature>
<dbReference type="InterPro" id="IPR044492">
    <property type="entry name" value="P_typ_ATPase_HD_dom"/>
</dbReference>
<feature type="transmembrane region" description="Helical" evidence="14">
    <location>
        <begin position="707"/>
        <end position="725"/>
    </location>
</feature>
<evidence type="ECO:0000256" key="4">
    <source>
        <dbReference type="ARBA" id="ARBA00022448"/>
    </source>
</evidence>
<dbReference type="GO" id="GO:0060003">
    <property type="term" value="P:copper ion export"/>
    <property type="evidence" value="ECO:0007669"/>
    <property type="project" value="UniProtKB-ARBA"/>
</dbReference>
<evidence type="ECO:0000313" key="17">
    <source>
        <dbReference type="Proteomes" id="UP000095552"/>
    </source>
</evidence>
<dbReference type="Pfam" id="PF00403">
    <property type="entry name" value="HMA"/>
    <property type="match status" value="1"/>
</dbReference>
<dbReference type="SFLD" id="SFLDS00003">
    <property type="entry name" value="Haloacid_Dehalogenase"/>
    <property type="match status" value="1"/>
</dbReference>
<evidence type="ECO:0000256" key="5">
    <source>
        <dbReference type="ARBA" id="ARBA00022475"/>
    </source>
</evidence>
<proteinExistence type="inferred from homology"/>
<dbReference type="Proteomes" id="UP000095552">
    <property type="component" value="Unassembled WGS sequence"/>
</dbReference>
<keyword evidence="6 14" id="KW-0812">Transmembrane</keyword>
<feature type="transmembrane region" description="Helical" evidence="14">
    <location>
        <begin position="92"/>
        <end position="110"/>
    </location>
</feature>
<dbReference type="FunFam" id="2.70.150.10:FF:000020">
    <property type="entry name" value="Copper-exporting P-type ATPase A"/>
    <property type="match status" value="1"/>
</dbReference>
<dbReference type="PRINTS" id="PR00943">
    <property type="entry name" value="CUATPASE"/>
</dbReference>
<dbReference type="CDD" id="cd02094">
    <property type="entry name" value="P-type_ATPase_Cu-like"/>
    <property type="match status" value="1"/>
</dbReference>
<dbReference type="SUPFAM" id="SSF81665">
    <property type="entry name" value="Calcium ATPase, transmembrane domain M"/>
    <property type="match status" value="1"/>
</dbReference>
<dbReference type="InterPro" id="IPR023298">
    <property type="entry name" value="ATPase_P-typ_TM_dom_sf"/>
</dbReference>
<dbReference type="InterPro" id="IPR001757">
    <property type="entry name" value="P_typ_ATPase"/>
</dbReference>
<keyword evidence="17" id="KW-1185">Reference proteome</keyword>
<dbReference type="NCBIfam" id="TIGR01494">
    <property type="entry name" value="ATPase_P-type"/>
    <property type="match status" value="1"/>
</dbReference>
<dbReference type="InterPro" id="IPR008250">
    <property type="entry name" value="ATPase_P-typ_transduc_dom_A_sf"/>
</dbReference>
<dbReference type="NCBIfam" id="TIGR01525">
    <property type="entry name" value="ATPase-IB_hvy"/>
    <property type="match status" value="1"/>
</dbReference>
<keyword evidence="13 14" id="KW-0472">Membrane</keyword>
<comment type="similarity">
    <text evidence="2 14">Belongs to the cation transport ATPase (P-type) (TC 3.A.3) family. Type IB subfamily.</text>
</comment>
<evidence type="ECO:0000256" key="14">
    <source>
        <dbReference type="RuleBase" id="RU362081"/>
    </source>
</evidence>
<evidence type="ECO:0000259" key="15">
    <source>
        <dbReference type="PROSITE" id="PS50846"/>
    </source>
</evidence>
<dbReference type="FunFam" id="3.30.70.100:FF:000005">
    <property type="entry name" value="Copper-exporting P-type ATPase A"/>
    <property type="match status" value="1"/>
</dbReference>
<dbReference type="GO" id="GO:0016887">
    <property type="term" value="F:ATP hydrolysis activity"/>
    <property type="evidence" value="ECO:0007669"/>
    <property type="project" value="InterPro"/>
</dbReference>
<dbReference type="PROSITE" id="PS01047">
    <property type="entry name" value="HMA_1"/>
    <property type="match status" value="1"/>
</dbReference>
<comment type="caution">
    <text evidence="16">The sequence shown here is derived from an EMBL/GenBank/DDBJ whole genome shotgun (WGS) entry which is preliminary data.</text>
</comment>
<sequence>MNETTNSYTLPVQGMTCAACASTVEKAINKEEGVQSAHVNYATHAVHLELSDNTKLSKVRKAVKKAGYDLILDQENGANDQNQELRKLKADLLIALPLTIVIVVLSMFVGDFQFKEFLLLGLTIPVLFWSGIRFYKSAFRQLIRIHANMDTLIASGTGAAFVFSLVTTFFPSWIASQGVVPHVYYESAAVIIAFILLGKFLEEKAKRKTSDAIESLYKLKVNHVVRVNNGATETINLEEVVLGDTLLVKAGERFPVDGVIVEGTTTVDESMLTGESIPLERGAGDEVKAGTINHTGLVQMTAERLGADTVLGQIIKLVSDAMGTKAPAQQLADKIASVFVPIVLLLAVGTFCVWYFLVPETSVGLAFVNTFNVLIIACPCALGLATPTAIMVGIGKAARQGILIKSALALEKAQKMTRLFLDKTGTVSKGNLEVTSAKTYFNEEQSLEILSILNGLESSSSHPMALTIVNHLSENYQLFPFMMKAVETLPGIGLKTTLDGKEYTVSGAKNIDSDLTKPQLQDLNQMKERGLSIVLFWENKTLLAMFGLKDNVKSTAPSFIEALKRKGIKTEILSGDHEAAVAAVAHETGVDSYHARLLPQDKAHLVSASKQKEVTGFAGDGINDAPALAEADLSIAMGTGTDVAMQSADVTLIRGDLSKILTLINISRKTVRTMNQNLFWAFIYNLIAIPIAAGVLIPINGFTLNPMLAGAAMAFSSLSVVLNSLRLKAAK</sequence>
<dbReference type="GO" id="GO:0005524">
    <property type="term" value="F:ATP binding"/>
    <property type="evidence" value="ECO:0007669"/>
    <property type="project" value="UniProtKB-UniRule"/>
</dbReference>
<dbReference type="SUPFAM" id="SSF55008">
    <property type="entry name" value="HMA, heavy metal-associated domain"/>
    <property type="match status" value="1"/>
</dbReference>
<dbReference type="PROSITE" id="PS50846">
    <property type="entry name" value="HMA_2"/>
    <property type="match status" value="1"/>
</dbReference>
<dbReference type="InterPro" id="IPR017969">
    <property type="entry name" value="Heavy-metal-associated_CS"/>
</dbReference>
<name>A0A1E5T808_9BACT</name>
<evidence type="ECO:0000256" key="2">
    <source>
        <dbReference type="ARBA" id="ARBA00006024"/>
    </source>
</evidence>
<accession>A0A1E5T808</accession>
<keyword evidence="9 14" id="KW-0067">ATP-binding</keyword>
<feature type="transmembrane region" description="Helical" evidence="14">
    <location>
        <begin position="370"/>
        <end position="395"/>
    </location>
</feature>
<dbReference type="GO" id="GO:0140581">
    <property type="term" value="F:P-type monovalent copper transporter activity"/>
    <property type="evidence" value="ECO:0007669"/>
    <property type="project" value="UniProtKB-EC"/>
</dbReference>
<keyword evidence="4" id="KW-0813">Transport</keyword>
<keyword evidence="5 14" id="KW-1003">Cell membrane</keyword>
<evidence type="ECO:0000256" key="13">
    <source>
        <dbReference type="ARBA" id="ARBA00023136"/>
    </source>
</evidence>
<dbReference type="GO" id="GO:0055070">
    <property type="term" value="P:copper ion homeostasis"/>
    <property type="evidence" value="ECO:0007669"/>
    <property type="project" value="TreeGrafter"/>
</dbReference>
<dbReference type="InterPro" id="IPR059000">
    <property type="entry name" value="ATPase_P-type_domA"/>
</dbReference>
<gene>
    <name evidence="16" type="ORF">BFP71_00115</name>
</gene>
<dbReference type="CDD" id="cd00371">
    <property type="entry name" value="HMA"/>
    <property type="match status" value="1"/>
</dbReference>
<dbReference type="OrthoDB" id="1521937at2"/>
<dbReference type="NCBIfam" id="TIGR01511">
    <property type="entry name" value="ATPase-IB1_Cu"/>
    <property type="match status" value="1"/>
</dbReference>
<dbReference type="GO" id="GO:0005886">
    <property type="term" value="C:plasma membrane"/>
    <property type="evidence" value="ECO:0007669"/>
    <property type="project" value="UniProtKB-SubCell"/>
</dbReference>
<dbReference type="SFLD" id="SFLDF00027">
    <property type="entry name" value="p-type_atpase"/>
    <property type="match status" value="1"/>
</dbReference>
<dbReference type="GO" id="GO:0043682">
    <property type="term" value="F:P-type divalent copper transporter activity"/>
    <property type="evidence" value="ECO:0007669"/>
    <property type="project" value="TreeGrafter"/>
</dbReference>
<dbReference type="PRINTS" id="PR00119">
    <property type="entry name" value="CATATPASE"/>
</dbReference>
<dbReference type="SUPFAM" id="SSF56784">
    <property type="entry name" value="HAD-like"/>
    <property type="match status" value="1"/>
</dbReference>
<dbReference type="EC" id="7.2.2.8" evidence="3"/>
<evidence type="ECO:0000256" key="11">
    <source>
        <dbReference type="ARBA" id="ARBA00022989"/>
    </source>
</evidence>
<dbReference type="Pfam" id="PF00122">
    <property type="entry name" value="E1-E2_ATPase"/>
    <property type="match status" value="1"/>
</dbReference>
<evidence type="ECO:0000256" key="12">
    <source>
        <dbReference type="ARBA" id="ARBA00023065"/>
    </source>
</evidence>
<dbReference type="InterPro" id="IPR036163">
    <property type="entry name" value="HMA_dom_sf"/>
</dbReference>
<evidence type="ECO:0000256" key="1">
    <source>
        <dbReference type="ARBA" id="ARBA00004651"/>
    </source>
</evidence>
<dbReference type="AlphaFoldDB" id="A0A1E5T808"/>
<feature type="transmembrane region" description="Helical" evidence="14">
    <location>
        <begin position="182"/>
        <end position="201"/>
    </location>
</feature>
<dbReference type="Pfam" id="PF00702">
    <property type="entry name" value="Hydrolase"/>
    <property type="match status" value="1"/>
</dbReference>
<dbReference type="EMBL" id="MDGQ01000002">
    <property type="protein sequence ID" value="OEK07447.1"/>
    <property type="molecule type" value="Genomic_DNA"/>
</dbReference>
<dbReference type="InterPro" id="IPR027256">
    <property type="entry name" value="P-typ_ATPase_IB"/>
</dbReference>
<dbReference type="PANTHER" id="PTHR43520:SF8">
    <property type="entry name" value="P-TYPE CU(+) TRANSPORTER"/>
    <property type="match status" value="1"/>
</dbReference>
<evidence type="ECO:0000256" key="10">
    <source>
        <dbReference type="ARBA" id="ARBA00022967"/>
    </source>
</evidence>
<reference evidence="16 17" key="1">
    <citation type="submission" date="2016-08" db="EMBL/GenBank/DDBJ databases">
        <title>Draft genome of Fabibacter sp. strain SK-8.</title>
        <authorList>
            <person name="Wong S.-K."/>
            <person name="Hamasaki K."/>
            <person name="Yoshizawa S."/>
        </authorList>
    </citation>
    <scope>NUCLEOTIDE SEQUENCE [LARGE SCALE GENOMIC DNA]</scope>
    <source>
        <strain evidence="16 17">SK-8</strain>
    </source>
</reference>
<dbReference type="NCBIfam" id="TIGR01512">
    <property type="entry name" value="ATPase-IB2_Cd"/>
    <property type="match status" value="1"/>
</dbReference>
<evidence type="ECO:0000256" key="6">
    <source>
        <dbReference type="ARBA" id="ARBA00022692"/>
    </source>
</evidence>
<dbReference type="GO" id="GO:0005507">
    <property type="term" value="F:copper ion binding"/>
    <property type="evidence" value="ECO:0007669"/>
    <property type="project" value="TreeGrafter"/>
</dbReference>
<evidence type="ECO:0000256" key="3">
    <source>
        <dbReference type="ARBA" id="ARBA00012517"/>
    </source>
</evidence>
<protein>
    <recommendedName>
        <fullName evidence="3">P-type Cu(+) transporter</fullName>
        <ecNumber evidence="3">7.2.2.8</ecNumber>
    </recommendedName>
</protein>
<feature type="transmembrane region" description="Helical" evidence="14">
    <location>
        <begin position="678"/>
        <end position="701"/>
    </location>
</feature>
<evidence type="ECO:0000256" key="9">
    <source>
        <dbReference type="ARBA" id="ARBA00022840"/>
    </source>
</evidence>
<evidence type="ECO:0000313" key="16">
    <source>
        <dbReference type="EMBL" id="OEK07447.1"/>
    </source>
</evidence>
<dbReference type="PANTHER" id="PTHR43520">
    <property type="entry name" value="ATP7, ISOFORM B"/>
    <property type="match status" value="1"/>
</dbReference>
<feature type="domain" description="HMA" evidence="15">
    <location>
        <begin position="6"/>
        <end position="71"/>
    </location>
</feature>
<dbReference type="Gene3D" id="3.40.1110.10">
    <property type="entry name" value="Calcium-transporting ATPase, cytoplasmic domain N"/>
    <property type="match status" value="1"/>
</dbReference>
<dbReference type="Gene3D" id="2.70.150.10">
    <property type="entry name" value="Calcium-transporting ATPase, cytoplasmic transduction domain A"/>
    <property type="match status" value="1"/>
</dbReference>
<comment type="subcellular location">
    <subcellularLocation>
        <location evidence="1">Cell membrane</location>
        <topology evidence="1">Multi-pass membrane protein</topology>
    </subcellularLocation>
</comment>
<keyword evidence="11 14" id="KW-1133">Transmembrane helix</keyword>
<dbReference type="InterPro" id="IPR023214">
    <property type="entry name" value="HAD_sf"/>
</dbReference>
<keyword evidence="8 14" id="KW-0547">Nucleotide-binding</keyword>
<dbReference type="Gene3D" id="3.30.70.100">
    <property type="match status" value="1"/>
</dbReference>
<dbReference type="InterPro" id="IPR006121">
    <property type="entry name" value="HMA_dom"/>
</dbReference>
<dbReference type="SUPFAM" id="SSF81653">
    <property type="entry name" value="Calcium ATPase, transduction domain A"/>
    <property type="match status" value="1"/>
</dbReference>
<dbReference type="Gene3D" id="3.40.50.1000">
    <property type="entry name" value="HAD superfamily/HAD-like"/>
    <property type="match status" value="1"/>
</dbReference>
<dbReference type="STRING" id="1563681.BFP71_00115"/>
<evidence type="ECO:0000256" key="7">
    <source>
        <dbReference type="ARBA" id="ARBA00022723"/>
    </source>
</evidence>
<dbReference type="InterPro" id="IPR023299">
    <property type="entry name" value="ATPase_P-typ_cyto_dom_N"/>
</dbReference>
<keyword evidence="12" id="KW-0406">Ion transport</keyword>
<feature type="transmembrane region" description="Helical" evidence="14">
    <location>
        <begin position="335"/>
        <end position="358"/>
    </location>
</feature>
<dbReference type="SFLD" id="SFLDG00002">
    <property type="entry name" value="C1.7:_P-type_atpase_like"/>
    <property type="match status" value="1"/>
</dbReference>
<dbReference type="InterPro" id="IPR036412">
    <property type="entry name" value="HAD-like_sf"/>
</dbReference>
<evidence type="ECO:0000256" key="8">
    <source>
        <dbReference type="ARBA" id="ARBA00022741"/>
    </source>
</evidence>
<dbReference type="RefSeq" id="WP_069833430.1">
    <property type="nucleotide sequence ID" value="NZ_MDGQ01000002.1"/>
</dbReference>
<feature type="transmembrane region" description="Helical" evidence="14">
    <location>
        <begin position="116"/>
        <end position="135"/>
    </location>
</feature>
<keyword evidence="10" id="KW-1278">Translocase</keyword>
<keyword evidence="7 14" id="KW-0479">Metal-binding</keyword>
<organism evidence="16 17">
    <name type="scientific">Roseivirga misakiensis</name>
    <dbReference type="NCBI Taxonomy" id="1563681"/>
    <lineage>
        <taxon>Bacteria</taxon>
        <taxon>Pseudomonadati</taxon>
        <taxon>Bacteroidota</taxon>
        <taxon>Cytophagia</taxon>
        <taxon>Cytophagales</taxon>
        <taxon>Roseivirgaceae</taxon>
        <taxon>Roseivirga</taxon>
    </lineage>
</organism>